<evidence type="ECO:0000313" key="4">
    <source>
        <dbReference type="Proteomes" id="UP001497525"/>
    </source>
</evidence>
<evidence type="ECO:0000256" key="1">
    <source>
        <dbReference type="ARBA" id="ARBA00007398"/>
    </source>
</evidence>
<dbReference type="InterPro" id="IPR055510">
    <property type="entry name" value="DUF7083"/>
</dbReference>
<comment type="caution">
    <text evidence="3">The sequence shown here is derived from an EMBL/GenBank/DDBJ whole genome shotgun (WGS) entry which is preliminary data.</text>
</comment>
<dbReference type="PANTHER" id="PTHR15665">
    <property type="entry name" value="ASTEROID PROTEIN"/>
    <property type="match status" value="1"/>
</dbReference>
<dbReference type="PANTHER" id="PTHR15665:SF1">
    <property type="entry name" value="PROTEIN ASTEROID HOMOLOG 1"/>
    <property type="match status" value="1"/>
</dbReference>
<dbReference type="Pfam" id="PF23309">
    <property type="entry name" value="DUF7083"/>
    <property type="match status" value="1"/>
</dbReference>
<evidence type="ECO:0000313" key="3">
    <source>
        <dbReference type="EMBL" id="CAL5139573.1"/>
    </source>
</evidence>
<evidence type="ECO:0000259" key="2">
    <source>
        <dbReference type="Pfam" id="PF23309"/>
    </source>
</evidence>
<gene>
    <name evidence="3" type="ORF">CDAUBV1_LOCUS14694</name>
</gene>
<dbReference type="Proteomes" id="UP001497525">
    <property type="component" value="Unassembled WGS sequence"/>
</dbReference>
<protein>
    <recommendedName>
        <fullName evidence="2">DUF7083 domain-containing protein</fullName>
    </recommendedName>
</protein>
<feature type="domain" description="DUF7083" evidence="2">
    <location>
        <begin position="49"/>
        <end position="131"/>
    </location>
</feature>
<proteinExistence type="inferred from homology"/>
<organism evidence="3 4">
    <name type="scientific">Calicophoron daubneyi</name>
    <name type="common">Rumen fluke</name>
    <name type="synonym">Paramphistomum daubneyi</name>
    <dbReference type="NCBI Taxonomy" id="300641"/>
    <lineage>
        <taxon>Eukaryota</taxon>
        <taxon>Metazoa</taxon>
        <taxon>Spiralia</taxon>
        <taxon>Lophotrochozoa</taxon>
        <taxon>Platyhelminthes</taxon>
        <taxon>Trematoda</taxon>
        <taxon>Digenea</taxon>
        <taxon>Plagiorchiida</taxon>
        <taxon>Pronocephalata</taxon>
        <taxon>Paramphistomoidea</taxon>
        <taxon>Paramphistomidae</taxon>
        <taxon>Calicophoron</taxon>
    </lineage>
</organism>
<dbReference type="InterPro" id="IPR029060">
    <property type="entry name" value="PIN-like_dom_sf"/>
</dbReference>
<accession>A0AAV2TXF3</accession>
<dbReference type="EMBL" id="CAXLJL010000612">
    <property type="protein sequence ID" value="CAL5139573.1"/>
    <property type="molecule type" value="Genomic_DNA"/>
</dbReference>
<sequence>MSTNNGLVSEDSVRQILQQQNALIAALTERLESLETNKAKAPPKLDDTIRMIPEFICTGNGGETFDTWFKRYKEVFATSLSTCNEATKVYLLLGKLGADERRQYVECVRPARPHEKSFEETVDLLSQIFSSRSALFRIRYQCLQTIKGNTEDYSTYKARVDRNCENFGLEELTLDQFKCLMFVCGLKSPNSSQLRARLLSIIETKPHPTLQMLCEECLRTEGCSEFRQKTMSDGSIGRSGTKPSYTSRSAILPRVLQSKPPSACRNCGEWHFVKDCPLNPHTRRQLALPNFKRPQSISGPCGYSPRHTNMPMRPQHHPLFSPSLANILAKYPENFEHCELGNTALVVNGLDFKLWTSKGLHFIYGGEYLAYTNRIRRVLNIFNQCEITPYFIFSGCRPDGDILSGRQLGKFAKSLTGCAESRENTTDDGCGQSPIFAKQALVDILTQLNKNHLTVPYSAVPPSAALAAFLSCPVAGFSSEYYVMTSVDTFQRGAALPPYNLKFAPLNRVCLKVFLKANEGGLPTDCFISADLFKPEVSILHRISPQHRPLFGVLYGINDTLSIRPPKQVYTMRMDEISVPPDERQLHSLVKWLGEFQSGSSLPLRELLNCNAESYKSQNLTEIKKALTQYLYNPAEEGEKMAACFQIPSCRKATEACEDSADANAYQKGCTEKTTSDNCEFWEILSAVQPKVDDYTVGWPPHLSDAFRNGMIMPSLLAPLYGSGLLLPCKNEDLGTPLSVQQAALPMRTMHYRILSGLEHRLHHQAKLVGLNPYANEYVRYLDRLVSYAIPVEPLEISQESAKTDEFLSSFFHSPLIENPTDPEWLFSLSVMVGVWHNFCVQNGETASLDQSSVILATALCAVLTANELYSGDEGLVQHYDERAASIESETTRTLGSSAPKTSPFRPDIVHAFAAMQVIYATLRSLVNLIDSLLPPTQKSQIFHFLPFWAVFPSGRLAHWLAIDIEAQPPDKRYHHTKRFWLPRICRCKTSASSAEEEFGRLNTLFSTLISTALELDVKLNPVTYEMHEVHLPEIGANGADNMSCSSSSHRFGYRQQERIQKSTPKGVVHNSMRRFDATSREFVIDAEH</sequence>
<reference evidence="3" key="1">
    <citation type="submission" date="2024-06" db="EMBL/GenBank/DDBJ databases">
        <authorList>
            <person name="Liu X."/>
            <person name="Lenzi L."/>
            <person name="Haldenby T S."/>
            <person name="Uol C."/>
        </authorList>
    </citation>
    <scope>NUCLEOTIDE SEQUENCE</scope>
</reference>
<dbReference type="SUPFAM" id="SSF88723">
    <property type="entry name" value="PIN domain-like"/>
    <property type="match status" value="1"/>
</dbReference>
<name>A0AAV2TXF3_CALDB</name>
<dbReference type="AlphaFoldDB" id="A0AAV2TXF3"/>
<comment type="similarity">
    <text evidence="1">Belongs to the asteroid family.</text>
</comment>
<dbReference type="InterPro" id="IPR026832">
    <property type="entry name" value="Asteroid"/>
</dbReference>